<comment type="pathway">
    <text evidence="2 12">Purine metabolism; AMP biosynthesis via de novo pathway; AMP from IMP: step 2/2.</text>
</comment>
<keyword evidence="6 12" id="KW-0658">Purine biosynthesis</keyword>
<dbReference type="OrthoDB" id="9768878at2"/>
<dbReference type="PRINTS" id="PR00149">
    <property type="entry name" value="FUMRATELYASE"/>
</dbReference>
<evidence type="ECO:0000256" key="5">
    <source>
        <dbReference type="ARBA" id="ARBA00017058"/>
    </source>
</evidence>
<dbReference type="Gene3D" id="1.20.200.10">
    <property type="entry name" value="Fumarase/aspartase (Central domain)"/>
    <property type="match status" value="1"/>
</dbReference>
<dbReference type="InterPro" id="IPR022761">
    <property type="entry name" value="Fumarate_lyase_N"/>
</dbReference>
<accession>A0A411YG62</accession>
<dbReference type="InterPro" id="IPR004769">
    <property type="entry name" value="Pur_lyase"/>
</dbReference>
<evidence type="ECO:0000313" key="15">
    <source>
        <dbReference type="Proteomes" id="UP000291469"/>
    </source>
</evidence>
<dbReference type="Gene3D" id="1.10.275.10">
    <property type="entry name" value="Fumarase/aspartase (N-terminal domain)"/>
    <property type="match status" value="1"/>
</dbReference>
<dbReference type="NCBIfam" id="TIGR00928">
    <property type="entry name" value="purB"/>
    <property type="match status" value="1"/>
</dbReference>
<dbReference type="PROSITE" id="PS00163">
    <property type="entry name" value="FUMARATE_LYASES"/>
    <property type="match status" value="1"/>
</dbReference>
<dbReference type="InterPro" id="IPR019468">
    <property type="entry name" value="AdenyloSucc_lyase_C"/>
</dbReference>
<dbReference type="Pfam" id="PF10397">
    <property type="entry name" value="ADSL_C"/>
    <property type="match status" value="1"/>
</dbReference>
<evidence type="ECO:0000256" key="6">
    <source>
        <dbReference type="ARBA" id="ARBA00022755"/>
    </source>
</evidence>
<dbReference type="GO" id="GO:0006189">
    <property type="term" value="P:'de novo' IMP biosynthetic process"/>
    <property type="evidence" value="ECO:0007669"/>
    <property type="project" value="UniProtKB-UniPathway"/>
</dbReference>
<evidence type="ECO:0000256" key="11">
    <source>
        <dbReference type="NCBIfam" id="TIGR00928"/>
    </source>
</evidence>
<sequence length="447" mass="49033">MIPRYTLPEMGALWTDQAKLATWVEVEILACEAHHELGVVPAEDLAAIRKGEPPTPERVSEIEATTDHDVIAFLTAFAETIPGAEREVDAPADTGESTADGEHPSRWVHYGMTSSDLIDTALGATLARATDLVLDKADRLVAVLKRRALEHWHDVCVGRTHGVHAEPTTFGHKLAQFAFAVDRGRTRLRAAREAVAVGSISGAVGTYSNIDPFVEQYVCEKLGLGIEPVATQVVARDRHAELLSALAMLGASVEQLGTEIRHLQRTEVREAEESFGSGQKGSSAMPHKRNPIRSERLVGIARLLRGNAVAAMESIALWHERDISHSSTERVVLPDSLIVADYQLDLARKVVEGLRVDPERMRVNLDATGGLVVSSRVLLDVVDRLGVSRDAAYEVVQAAAMRTWESGRPFRDTLAEEGVELDEEALAPERFLERHHVVRERLEALEP</sequence>
<dbReference type="InterPro" id="IPR024083">
    <property type="entry name" value="Fumarase/histidase_N"/>
</dbReference>
<dbReference type="GO" id="GO:0005829">
    <property type="term" value="C:cytosol"/>
    <property type="evidence" value="ECO:0007669"/>
    <property type="project" value="TreeGrafter"/>
</dbReference>
<dbReference type="GO" id="GO:0044208">
    <property type="term" value="P:'de novo' AMP biosynthetic process"/>
    <property type="evidence" value="ECO:0007669"/>
    <property type="project" value="UniProtKB-UniPathway"/>
</dbReference>
<comment type="catalytic activity">
    <reaction evidence="10">
        <text>N(6)-(1,2-dicarboxyethyl)-AMP = fumarate + AMP</text>
        <dbReference type="Rhea" id="RHEA:16853"/>
        <dbReference type="ChEBI" id="CHEBI:29806"/>
        <dbReference type="ChEBI" id="CHEBI:57567"/>
        <dbReference type="ChEBI" id="CHEBI:456215"/>
        <dbReference type="EC" id="4.3.2.2"/>
    </reaction>
    <physiologicalReaction direction="left-to-right" evidence="10">
        <dbReference type="Rhea" id="RHEA:16854"/>
    </physiologicalReaction>
</comment>
<dbReference type="InterPro" id="IPR008948">
    <property type="entry name" value="L-Aspartase-like"/>
</dbReference>
<evidence type="ECO:0000256" key="7">
    <source>
        <dbReference type="ARBA" id="ARBA00023239"/>
    </source>
</evidence>
<dbReference type="RefSeq" id="WP_131155166.1">
    <property type="nucleotide sequence ID" value="NZ_CP036402.1"/>
</dbReference>
<evidence type="ECO:0000256" key="4">
    <source>
        <dbReference type="ARBA" id="ARBA00012339"/>
    </source>
</evidence>
<organism evidence="14 15">
    <name type="scientific">Egibacter rhizosphaerae</name>
    <dbReference type="NCBI Taxonomy" id="1670831"/>
    <lineage>
        <taxon>Bacteria</taxon>
        <taxon>Bacillati</taxon>
        <taxon>Actinomycetota</taxon>
        <taxon>Nitriliruptoria</taxon>
        <taxon>Egibacterales</taxon>
        <taxon>Egibacteraceae</taxon>
        <taxon>Egibacter</taxon>
    </lineage>
</organism>
<dbReference type="PANTHER" id="PTHR43172">
    <property type="entry name" value="ADENYLOSUCCINATE LYASE"/>
    <property type="match status" value="1"/>
</dbReference>
<gene>
    <name evidence="14" type="ORF">ER308_11740</name>
</gene>
<dbReference type="InterPro" id="IPR020557">
    <property type="entry name" value="Fumarate_lyase_CS"/>
</dbReference>
<evidence type="ECO:0000256" key="3">
    <source>
        <dbReference type="ARBA" id="ARBA00008273"/>
    </source>
</evidence>
<evidence type="ECO:0000256" key="8">
    <source>
        <dbReference type="ARBA" id="ARBA00024477"/>
    </source>
</evidence>
<dbReference type="Proteomes" id="UP000291469">
    <property type="component" value="Chromosome"/>
</dbReference>
<evidence type="ECO:0000256" key="2">
    <source>
        <dbReference type="ARBA" id="ARBA00004734"/>
    </source>
</evidence>
<dbReference type="Pfam" id="PF00206">
    <property type="entry name" value="Lyase_1"/>
    <property type="match status" value="1"/>
</dbReference>
<evidence type="ECO:0000256" key="9">
    <source>
        <dbReference type="ARBA" id="ARBA00030717"/>
    </source>
</evidence>
<dbReference type="PANTHER" id="PTHR43172:SF1">
    <property type="entry name" value="ADENYLOSUCCINATE LYASE"/>
    <property type="match status" value="1"/>
</dbReference>
<dbReference type="Gene3D" id="1.10.40.30">
    <property type="entry name" value="Fumarase/aspartase (C-terminal domain)"/>
    <property type="match status" value="1"/>
</dbReference>
<dbReference type="CDD" id="cd01360">
    <property type="entry name" value="Adenylsuccinate_lyase_1"/>
    <property type="match status" value="1"/>
</dbReference>
<dbReference type="GO" id="GO:0070626">
    <property type="term" value="F:(S)-2-(5-amino-1-(5-phospho-D-ribosyl)imidazole-4-carboxamido) succinate lyase (fumarate-forming) activity"/>
    <property type="evidence" value="ECO:0007669"/>
    <property type="project" value="TreeGrafter"/>
</dbReference>
<dbReference type="EMBL" id="CP036402">
    <property type="protein sequence ID" value="QBI20169.1"/>
    <property type="molecule type" value="Genomic_DNA"/>
</dbReference>
<keyword evidence="15" id="KW-1185">Reference proteome</keyword>
<dbReference type="KEGG" id="erz:ER308_11740"/>
<name>A0A411YG62_9ACTN</name>
<dbReference type="UniPathway" id="UPA00074">
    <property type="reaction ID" value="UER00132"/>
</dbReference>
<evidence type="ECO:0000256" key="10">
    <source>
        <dbReference type="ARBA" id="ARBA00049115"/>
    </source>
</evidence>
<reference evidence="14 15" key="1">
    <citation type="submission" date="2019-01" db="EMBL/GenBank/DDBJ databases">
        <title>Egibacter rhizosphaerae EGI 80759T.</title>
        <authorList>
            <person name="Chen D.-D."/>
            <person name="Tian Y."/>
            <person name="Jiao J.-Y."/>
            <person name="Zhang X.-T."/>
            <person name="Zhang Y.-G."/>
            <person name="Zhang Y."/>
            <person name="Xiao M."/>
            <person name="Shu W.-S."/>
            <person name="Li W.-J."/>
        </authorList>
    </citation>
    <scope>NUCLEOTIDE SEQUENCE [LARGE SCALE GENOMIC DNA]</scope>
    <source>
        <strain evidence="14 15">EGI 80759</strain>
    </source>
</reference>
<dbReference type="InterPro" id="IPR000362">
    <property type="entry name" value="Fumarate_lyase_fam"/>
</dbReference>
<keyword evidence="7 12" id="KW-0456">Lyase</keyword>
<dbReference type="PRINTS" id="PR00145">
    <property type="entry name" value="ARGSUCLYASE"/>
</dbReference>
<comment type="similarity">
    <text evidence="3 12">Belongs to the lyase 1 family. Adenylosuccinate lyase subfamily.</text>
</comment>
<dbReference type="GO" id="GO:0004018">
    <property type="term" value="F:N6-(1,2-dicarboxyethyl)AMP AMP-lyase (fumarate-forming) activity"/>
    <property type="evidence" value="ECO:0007669"/>
    <property type="project" value="UniProtKB-UniRule"/>
</dbReference>
<evidence type="ECO:0000256" key="12">
    <source>
        <dbReference type="RuleBase" id="RU361172"/>
    </source>
</evidence>
<comment type="catalytic activity">
    <reaction evidence="8">
        <text>(2S)-2-[5-amino-1-(5-phospho-beta-D-ribosyl)imidazole-4-carboxamido]succinate = 5-amino-1-(5-phospho-beta-D-ribosyl)imidazole-4-carboxamide + fumarate</text>
        <dbReference type="Rhea" id="RHEA:23920"/>
        <dbReference type="ChEBI" id="CHEBI:29806"/>
        <dbReference type="ChEBI" id="CHEBI:58443"/>
        <dbReference type="ChEBI" id="CHEBI:58475"/>
        <dbReference type="EC" id="4.3.2.2"/>
    </reaction>
    <physiologicalReaction direction="left-to-right" evidence="8">
        <dbReference type="Rhea" id="RHEA:23921"/>
    </physiologicalReaction>
</comment>
<dbReference type="AlphaFoldDB" id="A0A411YG62"/>
<evidence type="ECO:0000256" key="1">
    <source>
        <dbReference type="ARBA" id="ARBA00004706"/>
    </source>
</evidence>
<dbReference type="UniPathway" id="UPA00075">
    <property type="reaction ID" value="UER00336"/>
</dbReference>
<feature type="domain" description="Adenylosuccinate lyase C-terminal" evidence="13">
    <location>
        <begin position="369"/>
        <end position="443"/>
    </location>
</feature>
<evidence type="ECO:0000313" key="14">
    <source>
        <dbReference type="EMBL" id="QBI20169.1"/>
    </source>
</evidence>
<proteinExistence type="inferred from homology"/>
<dbReference type="FunFam" id="1.20.200.10:FF:000008">
    <property type="entry name" value="Adenylosuccinate lyase"/>
    <property type="match status" value="1"/>
</dbReference>
<dbReference type="SMART" id="SM00998">
    <property type="entry name" value="ADSL_C"/>
    <property type="match status" value="1"/>
</dbReference>
<comment type="pathway">
    <text evidence="1 12">Purine metabolism; IMP biosynthesis via de novo pathway; 5-amino-1-(5-phospho-D-ribosyl)imidazole-4-carboxamide from 5-amino-1-(5-phospho-D-ribosyl)imidazole-4-carboxylate: step 2/2.</text>
</comment>
<dbReference type="EC" id="4.3.2.2" evidence="4 11"/>
<protein>
    <recommendedName>
        <fullName evidence="5 11">Adenylosuccinate lyase</fullName>
        <shortName evidence="12">ASL</shortName>
        <ecNumber evidence="4 11">4.3.2.2</ecNumber>
    </recommendedName>
    <alternativeName>
        <fullName evidence="9 12">Adenylosuccinase</fullName>
    </alternativeName>
</protein>
<evidence type="ECO:0000259" key="13">
    <source>
        <dbReference type="SMART" id="SM00998"/>
    </source>
</evidence>
<dbReference type="SUPFAM" id="SSF48557">
    <property type="entry name" value="L-aspartase-like"/>
    <property type="match status" value="1"/>
</dbReference>